<dbReference type="RefSeq" id="WP_194448935.1">
    <property type="nucleotide sequence ID" value="NZ_CP063849.1"/>
</dbReference>
<keyword evidence="1" id="KW-1133">Transmembrane helix</keyword>
<dbReference type="Proteomes" id="UP000593892">
    <property type="component" value="Chromosome"/>
</dbReference>
<sequence>MASKNMAVMATYVSLNDAENALNLLRRAGFRSTDHSLLLSINEGTKDLVHVKSSKAPEGAVAGFAAGAFVGAVIAWVLAGGSIHVPYLDGYLAADVVLVVLAGMSIGAVIGGLVGTIAGWVIPEYETRRCGGRRRRGAILLSVHCDSKQWRNQAVSLLRTSGADDIGCVREAKADFASTDKPMPRNVEHESIV</sequence>
<evidence type="ECO:0000313" key="3">
    <source>
        <dbReference type="Proteomes" id="UP000593892"/>
    </source>
</evidence>
<keyword evidence="1" id="KW-0812">Transmembrane</keyword>
<evidence type="ECO:0000313" key="2">
    <source>
        <dbReference type="EMBL" id="QOY87266.1"/>
    </source>
</evidence>
<accession>A0A7S7NP86</accession>
<feature type="transmembrane region" description="Helical" evidence="1">
    <location>
        <begin position="91"/>
        <end position="122"/>
    </location>
</feature>
<feature type="transmembrane region" description="Helical" evidence="1">
    <location>
        <begin position="60"/>
        <end position="79"/>
    </location>
</feature>
<dbReference type="KEGG" id="pfer:IRI77_31600"/>
<dbReference type="EMBL" id="CP063849">
    <property type="protein sequence ID" value="QOY87266.1"/>
    <property type="molecule type" value="Genomic_DNA"/>
</dbReference>
<protein>
    <submittedName>
        <fullName evidence="2">DUF3341 domain-containing protein</fullName>
    </submittedName>
</protein>
<keyword evidence="1" id="KW-0472">Membrane</keyword>
<gene>
    <name evidence="2" type="ORF">IRI77_31600</name>
</gene>
<organism evidence="2 3">
    <name type="scientific">Paludibaculum fermentans</name>
    <dbReference type="NCBI Taxonomy" id="1473598"/>
    <lineage>
        <taxon>Bacteria</taxon>
        <taxon>Pseudomonadati</taxon>
        <taxon>Acidobacteriota</taxon>
        <taxon>Terriglobia</taxon>
        <taxon>Bryobacterales</taxon>
        <taxon>Bryobacteraceae</taxon>
        <taxon>Paludibaculum</taxon>
    </lineage>
</organism>
<dbReference type="AlphaFoldDB" id="A0A7S7NP86"/>
<name>A0A7S7NP86_PALFE</name>
<keyword evidence="3" id="KW-1185">Reference proteome</keyword>
<evidence type="ECO:0000256" key="1">
    <source>
        <dbReference type="SAM" id="Phobius"/>
    </source>
</evidence>
<reference evidence="2 3" key="1">
    <citation type="submission" date="2020-10" db="EMBL/GenBank/DDBJ databases">
        <title>Complete genome sequence of Paludibaculum fermentans P105T, a facultatively anaerobic acidobacterium capable of dissimilatory Fe(III) reduction.</title>
        <authorList>
            <person name="Dedysh S.N."/>
            <person name="Beletsky A.V."/>
            <person name="Kulichevskaya I.S."/>
            <person name="Mardanov A.V."/>
            <person name="Ravin N.V."/>
        </authorList>
    </citation>
    <scope>NUCLEOTIDE SEQUENCE [LARGE SCALE GENOMIC DNA]</scope>
    <source>
        <strain evidence="2 3">P105</strain>
    </source>
</reference>
<proteinExistence type="predicted"/>